<reference evidence="2" key="1">
    <citation type="submission" date="2022-06" db="EMBL/GenBank/DDBJ databases">
        <title>Aquibacillus sp. a new bacterium isolated from soil saline samples.</title>
        <authorList>
            <person name="Galisteo C."/>
            <person name="De La Haba R."/>
            <person name="Sanchez-Porro C."/>
            <person name="Ventosa A."/>
        </authorList>
    </citation>
    <scope>NUCLEOTIDE SEQUENCE</scope>
    <source>
        <strain evidence="2">JCM 12387</strain>
    </source>
</reference>
<dbReference type="Proteomes" id="UP001145072">
    <property type="component" value="Unassembled WGS sequence"/>
</dbReference>
<evidence type="ECO:0000313" key="3">
    <source>
        <dbReference type="Proteomes" id="UP001145072"/>
    </source>
</evidence>
<dbReference type="AlphaFoldDB" id="A0A9X4AI25"/>
<dbReference type="RefSeq" id="WP_259865675.1">
    <property type="nucleotide sequence ID" value="NZ_JAMQJZ010000006.1"/>
</dbReference>
<evidence type="ECO:0000313" key="2">
    <source>
        <dbReference type="EMBL" id="MDC3420712.1"/>
    </source>
</evidence>
<dbReference type="EMBL" id="JAMQJZ010000006">
    <property type="protein sequence ID" value="MDC3420712.1"/>
    <property type="molecule type" value="Genomic_DNA"/>
</dbReference>
<protein>
    <submittedName>
        <fullName evidence="2">Uncharacterized protein</fullName>
    </submittedName>
</protein>
<sequence>MQRQRGNVLPLLASVGIGAAAYYGIKRKGVKNFAQQMVPFANAMGGQGQQNQNQGQ</sequence>
<accession>A0A9X4AI25</accession>
<keyword evidence="1" id="KW-1133">Transmembrane helix</keyword>
<keyword evidence="1" id="KW-0812">Transmembrane</keyword>
<evidence type="ECO:0000256" key="1">
    <source>
        <dbReference type="SAM" id="Phobius"/>
    </source>
</evidence>
<name>A0A9X4AI25_9BACI</name>
<keyword evidence="3" id="KW-1185">Reference proteome</keyword>
<keyword evidence="1" id="KW-0472">Membrane</keyword>
<comment type="caution">
    <text evidence="2">The sequence shown here is derived from an EMBL/GenBank/DDBJ whole genome shotgun (WGS) entry which is preliminary data.</text>
</comment>
<proteinExistence type="predicted"/>
<gene>
    <name evidence="2" type="ORF">NC661_10060</name>
</gene>
<organism evidence="2 3">
    <name type="scientific">Aquibacillus koreensis</name>
    <dbReference type="NCBI Taxonomy" id="279446"/>
    <lineage>
        <taxon>Bacteria</taxon>
        <taxon>Bacillati</taxon>
        <taxon>Bacillota</taxon>
        <taxon>Bacilli</taxon>
        <taxon>Bacillales</taxon>
        <taxon>Bacillaceae</taxon>
        <taxon>Aquibacillus</taxon>
    </lineage>
</organism>
<feature type="transmembrane region" description="Helical" evidence="1">
    <location>
        <begin position="6"/>
        <end position="25"/>
    </location>
</feature>